<evidence type="ECO:0000256" key="2">
    <source>
        <dbReference type="ARBA" id="ARBA00023002"/>
    </source>
</evidence>
<dbReference type="Pfam" id="PF01613">
    <property type="entry name" value="Flavin_Reduct"/>
    <property type="match status" value="1"/>
</dbReference>
<dbReference type="PROSITE" id="PS51078">
    <property type="entry name" value="ICLR_ED"/>
    <property type="match status" value="1"/>
</dbReference>
<accession>A0A4R4XBJ4</accession>
<protein>
    <submittedName>
        <fullName evidence="4">Flavin reductase</fullName>
    </submittedName>
</protein>
<dbReference type="SUPFAM" id="SSF55781">
    <property type="entry name" value="GAF domain-like"/>
    <property type="match status" value="1"/>
</dbReference>
<keyword evidence="5" id="KW-1185">Reference proteome</keyword>
<dbReference type="PANTHER" id="PTHR30466:SF11">
    <property type="entry name" value="FLAVIN-DEPENDENT MONOOXYGENASE, REDUCTASE SUBUNIT HSAB"/>
    <property type="match status" value="1"/>
</dbReference>
<organism evidence="4 5">
    <name type="scientific">Kribbella turkmenica</name>
    <dbReference type="NCBI Taxonomy" id="2530375"/>
    <lineage>
        <taxon>Bacteria</taxon>
        <taxon>Bacillati</taxon>
        <taxon>Actinomycetota</taxon>
        <taxon>Actinomycetes</taxon>
        <taxon>Propionibacteriales</taxon>
        <taxon>Kribbellaceae</taxon>
        <taxon>Kribbella</taxon>
    </lineage>
</organism>
<dbReference type="AlphaFoldDB" id="A0A4R4XBJ4"/>
<sequence length="383" mass="40382">MVTMVDPAKFRQVLGQYPTGVAIVTAASPAGEPLGMTVGSFTSVSLDPPLVAFLPDQKSRSWQALRDAGKRFCVNVLSAGQEDICRSVASRGQGKFDGIDLERSPGGSPVISGAVAYVDCTLEVIHDAGDHHIVIGRVEHLETQNSRYPLLFFRGGYGSFSPLSLGAAEADIVGQMRLVDLIRPTIEQLADELATEVSALCLVGDELVIAASAGQERSSDLPTRVGQRWPFAPPMGSVFAAAGDEVIRDRWLGMAGAERRTHAEWLLRRAEADGYVLSLSAAPPSGRGGTIDVFRSGEATITPALVERALRAEELIYNPTNLDARGGLVLRSLSVPVVAGPRNVVCALTLWGPQTVATSAIIERSVARMTAAAAAAGLAAGRS</sequence>
<name>A0A4R4XBJ4_9ACTN</name>
<dbReference type="EMBL" id="SMKR01000028">
    <property type="protein sequence ID" value="TDD27924.1"/>
    <property type="molecule type" value="Genomic_DNA"/>
</dbReference>
<dbReference type="PANTHER" id="PTHR30466">
    <property type="entry name" value="FLAVIN REDUCTASE"/>
    <property type="match status" value="1"/>
</dbReference>
<evidence type="ECO:0000259" key="3">
    <source>
        <dbReference type="PROSITE" id="PS51078"/>
    </source>
</evidence>
<dbReference type="OrthoDB" id="9792858at2"/>
<dbReference type="GO" id="GO:0010181">
    <property type="term" value="F:FMN binding"/>
    <property type="evidence" value="ECO:0007669"/>
    <property type="project" value="InterPro"/>
</dbReference>
<dbReference type="SUPFAM" id="SSF50475">
    <property type="entry name" value="FMN-binding split barrel"/>
    <property type="match status" value="1"/>
</dbReference>
<dbReference type="Proteomes" id="UP000295172">
    <property type="component" value="Unassembled WGS sequence"/>
</dbReference>
<dbReference type="InterPro" id="IPR029016">
    <property type="entry name" value="GAF-like_dom_sf"/>
</dbReference>
<dbReference type="GO" id="GO:0042602">
    <property type="term" value="F:riboflavin reductase (NADPH) activity"/>
    <property type="evidence" value="ECO:0007669"/>
    <property type="project" value="TreeGrafter"/>
</dbReference>
<dbReference type="InterPro" id="IPR014757">
    <property type="entry name" value="Tscrpt_reg_IclR_C"/>
</dbReference>
<dbReference type="InterPro" id="IPR002563">
    <property type="entry name" value="Flavin_Rdtase-like_dom"/>
</dbReference>
<dbReference type="RefSeq" id="WP_132318208.1">
    <property type="nucleotide sequence ID" value="NZ_SMKR01000028.1"/>
</dbReference>
<keyword evidence="2" id="KW-0560">Oxidoreductase</keyword>
<dbReference type="Gene3D" id="3.30.450.40">
    <property type="match status" value="1"/>
</dbReference>
<dbReference type="InterPro" id="IPR012349">
    <property type="entry name" value="Split_barrel_FMN-bd"/>
</dbReference>
<evidence type="ECO:0000313" key="4">
    <source>
        <dbReference type="EMBL" id="TDD27924.1"/>
    </source>
</evidence>
<dbReference type="InterPro" id="IPR050268">
    <property type="entry name" value="NADH-dep_flavin_reductase"/>
</dbReference>
<feature type="domain" description="IclR-ED" evidence="3">
    <location>
        <begin position="161"/>
        <end position="382"/>
    </location>
</feature>
<proteinExistence type="inferred from homology"/>
<comment type="similarity">
    <text evidence="1">Belongs to the non-flavoprotein flavin reductase family.</text>
</comment>
<dbReference type="Gene3D" id="2.30.110.10">
    <property type="entry name" value="Electron Transport, Fmn-binding Protein, Chain A"/>
    <property type="match status" value="1"/>
</dbReference>
<dbReference type="SMART" id="SM00903">
    <property type="entry name" value="Flavin_Reduct"/>
    <property type="match status" value="1"/>
</dbReference>
<evidence type="ECO:0000313" key="5">
    <source>
        <dbReference type="Proteomes" id="UP000295172"/>
    </source>
</evidence>
<comment type="caution">
    <text evidence="4">The sequence shown here is derived from an EMBL/GenBank/DDBJ whole genome shotgun (WGS) entry which is preliminary data.</text>
</comment>
<gene>
    <name evidence="4" type="ORF">E1218_09045</name>
</gene>
<reference evidence="4 5" key="1">
    <citation type="submission" date="2019-02" db="EMBL/GenBank/DDBJ databases">
        <title>Draft genome sequences of novel Actinobacteria.</title>
        <authorList>
            <person name="Sahin N."/>
            <person name="Ay H."/>
            <person name="Saygin H."/>
        </authorList>
    </citation>
    <scope>NUCLEOTIDE SEQUENCE [LARGE SCALE GENOMIC DNA]</scope>
    <source>
        <strain evidence="4 5">16K104</strain>
    </source>
</reference>
<evidence type="ECO:0000256" key="1">
    <source>
        <dbReference type="ARBA" id="ARBA00008898"/>
    </source>
</evidence>